<gene>
    <name evidence="1" type="ORF">MSAN_00084600</name>
</gene>
<protein>
    <recommendedName>
        <fullName evidence="3">F-box domain-containing protein</fullName>
    </recommendedName>
</protein>
<dbReference type="PANTHER" id="PTHR38926:SF72">
    <property type="entry name" value="IM:7136021-RELATED"/>
    <property type="match status" value="1"/>
</dbReference>
<evidence type="ECO:0000313" key="2">
    <source>
        <dbReference type="Proteomes" id="UP000623467"/>
    </source>
</evidence>
<comment type="caution">
    <text evidence="1">The sequence shown here is derived from an EMBL/GenBank/DDBJ whole genome shotgun (WGS) entry which is preliminary data.</text>
</comment>
<dbReference type="Gene3D" id="3.80.10.10">
    <property type="entry name" value="Ribonuclease Inhibitor"/>
    <property type="match status" value="1"/>
</dbReference>
<dbReference type="EMBL" id="JACAZH010000001">
    <property type="protein sequence ID" value="KAF7376676.1"/>
    <property type="molecule type" value="Genomic_DNA"/>
</dbReference>
<dbReference type="OrthoDB" id="3000305at2759"/>
<reference evidence="1" key="1">
    <citation type="submission" date="2020-05" db="EMBL/GenBank/DDBJ databases">
        <title>Mycena genomes resolve the evolution of fungal bioluminescence.</title>
        <authorList>
            <person name="Tsai I.J."/>
        </authorList>
    </citation>
    <scope>NUCLEOTIDE SEQUENCE</scope>
    <source>
        <strain evidence="1">160909Yilan</strain>
    </source>
</reference>
<dbReference type="AlphaFoldDB" id="A0A8H7DMJ5"/>
<dbReference type="InterPro" id="IPR032675">
    <property type="entry name" value="LRR_dom_sf"/>
</dbReference>
<sequence>MDSPFAPRFNTNYIPTDEEIGRIRADLVSHTQELTRIDERMRELSAERDKIQAYIDSHKELISYPRRLPPDIVREIFVACLPSMYAVTSVREAPLVLCQICSAWRTIALSTPRLWSSLHLPIDFVLSKKEQRMPAVARWLELSGACPISFSLLGEGQDWGLTQPLPEDVTAFSKIVIESSNRWCNVEFSHVSETVVLALAGAETPLLESLKVTAPALFLRQLDLFQAPGLRAVAMHTLGPEQLDEIVLDMPLRWDRLTHLNLDSTGPGSPSQGLSLGNVFILLERCPQLVSFAFRANSLLNQADSISNLISLPFLKSFIVFEPGIVEASSIARLFEQLFTPELRQLHVPTISPPTPPLTNFLVNIGTMSPLLESLSITLESFSPTALTGGLKCLASLTKLTTLSTARYDPWGQPAYASHPENLFALLASSEPVLCPQLQELRVQSSNTLSKDVLTEFIHKRMDLTPQLRKLKIEMQRSGWSAPDLSFSEEEIQLFSTQGLDFSLIRDDPWGLMPVMTTQRTGLPTMNWF</sequence>
<keyword evidence="2" id="KW-1185">Reference proteome</keyword>
<evidence type="ECO:0008006" key="3">
    <source>
        <dbReference type="Google" id="ProtNLM"/>
    </source>
</evidence>
<name>A0A8H7DMJ5_9AGAR</name>
<dbReference type="Proteomes" id="UP000623467">
    <property type="component" value="Unassembled WGS sequence"/>
</dbReference>
<organism evidence="1 2">
    <name type="scientific">Mycena sanguinolenta</name>
    <dbReference type="NCBI Taxonomy" id="230812"/>
    <lineage>
        <taxon>Eukaryota</taxon>
        <taxon>Fungi</taxon>
        <taxon>Dikarya</taxon>
        <taxon>Basidiomycota</taxon>
        <taxon>Agaricomycotina</taxon>
        <taxon>Agaricomycetes</taxon>
        <taxon>Agaricomycetidae</taxon>
        <taxon>Agaricales</taxon>
        <taxon>Marasmiineae</taxon>
        <taxon>Mycenaceae</taxon>
        <taxon>Mycena</taxon>
    </lineage>
</organism>
<evidence type="ECO:0000313" key="1">
    <source>
        <dbReference type="EMBL" id="KAF7376676.1"/>
    </source>
</evidence>
<accession>A0A8H7DMJ5</accession>
<proteinExistence type="predicted"/>
<dbReference type="PANTHER" id="PTHR38926">
    <property type="entry name" value="F-BOX DOMAIN CONTAINING PROTEIN, EXPRESSED"/>
    <property type="match status" value="1"/>
</dbReference>